<dbReference type="OrthoDB" id="424753at2759"/>
<protein>
    <recommendedName>
        <fullName evidence="7">ZZ-type domain-containing protein</fullName>
    </recommendedName>
</protein>
<feature type="domain" description="ZZ-type" evidence="7">
    <location>
        <begin position="333"/>
        <end position="392"/>
    </location>
</feature>
<dbReference type="AlphaFoldDB" id="A0A1Y1X5Z7"/>
<name>A0A1Y1X5Z7_9FUNG</name>
<keyword evidence="2 4" id="KW-0863">Zinc-finger</keyword>
<sequence>MTGKTKNSKEYNILHENKDYLLVEDAIKVLKIQLAQAEKDIRILKEYKEKALADPIGFVENLINKKYKNIPRLQKVISIPNIDLSIYQPHSLRHAKTFSNSNNSTQNFYKEISYSEDTSPTSPDYLWNLLEIFPEESVPMTRYVKISNQLETKSPKQVEKKVQTLSKRRRTTRRRLKPQKIATESKIKAEKTLYSNRFSGAIYLSTPTVYMSDEEEDGAALLGTGSVSMTSAAATATVDPTTPNSTNARSRSRRNDIIVKDDDSSDEDYQEPVSRPRRNNSTNNTSGANHSVSYMTRSSSLPSNSSSLRSKAKDEKKKKQNNIFDFQDINNIHHGIQCDRCGIEPIVGIRYKCKVCEGDNQVDLCEDCISKDYENAYHKANHEFERIDIYIPEDDRTAIASENYSYLGFSRQL</sequence>
<evidence type="ECO:0000313" key="9">
    <source>
        <dbReference type="Proteomes" id="UP000193944"/>
    </source>
</evidence>
<keyword evidence="5" id="KW-0175">Coiled coil</keyword>
<proteinExistence type="predicted"/>
<evidence type="ECO:0000256" key="3">
    <source>
        <dbReference type="ARBA" id="ARBA00022833"/>
    </source>
</evidence>
<reference evidence="8 9" key="2">
    <citation type="submission" date="2016-08" db="EMBL/GenBank/DDBJ databases">
        <title>Pervasive Adenine N6-methylation of Active Genes in Fungi.</title>
        <authorList>
            <consortium name="DOE Joint Genome Institute"/>
            <person name="Mondo S.J."/>
            <person name="Dannebaum R.O."/>
            <person name="Kuo R.C."/>
            <person name="Labutti K."/>
            <person name="Haridas S."/>
            <person name="Kuo A."/>
            <person name="Salamov A."/>
            <person name="Ahrendt S.R."/>
            <person name="Lipzen A."/>
            <person name="Sullivan W."/>
            <person name="Andreopoulos W.B."/>
            <person name="Clum A."/>
            <person name="Lindquist E."/>
            <person name="Daum C."/>
            <person name="Ramamoorthy G.K."/>
            <person name="Gryganskyi A."/>
            <person name="Culley D."/>
            <person name="Magnuson J.K."/>
            <person name="James T.Y."/>
            <person name="O'Malley M.A."/>
            <person name="Stajich J.E."/>
            <person name="Spatafora J.W."/>
            <person name="Visel A."/>
            <person name="Grigoriev I.V."/>
        </authorList>
    </citation>
    <scope>NUCLEOTIDE SEQUENCE [LARGE SCALE GENOMIC DNA]</scope>
    <source>
        <strain evidence="8 9">S4</strain>
    </source>
</reference>
<evidence type="ECO:0000256" key="4">
    <source>
        <dbReference type="PROSITE-ProRule" id="PRU00228"/>
    </source>
</evidence>
<dbReference type="GO" id="GO:0008270">
    <property type="term" value="F:zinc ion binding"/>
    <property type="evidence" value="ECO:0007669"/>
    <property type="project" value="UniProtKB-KW"/>
</dbReference>
<feature type="compositionally biased region" description="Polar residues" evidence="6">
    <location>
        <begin position="287"/>
        <end position="296"/>
    </location>
</feature>
<feature type="compositionally biased region" description="Low complexity" evidence="6">
    <location>
        <begin position="297"/>
        <end position="309"/>
    </location>
</feature>
<evidence type="ECO:0000256" key="1">
    <source>
        <dbReference type="ARBA" id="ARBA00022723"/>
    </source>
</evidence>
<dbReference type="PROSITE" id="PS50135">
    <property type="entry name" value="ZF_ZZ_2"/>
    <property type="match status" value="1"/>
</dbReference>
<dbReference type="InterPro" id="IPR000433">
    <property type="entry name" value="Znf_ZZ"/>
</dbReference>
<keyword evidence="3" id="KW-0862">Zinc</keyword>
<dbReference type="Gene3D" id="3.30.60.90">
    <property type="match status" value="1"/>
</dbReference>
<evidence type="ECO:0000256" key="5">
    <source>
        <dbReference type="SAM" id="Coils"/>
    </source>
</evidence>
<feature type="compositionally biased region" description="Low complexity" evidence="6">
    <location>
        <begin position="233"/>
        <end position="249"/>
    </location>
</feature>
<dbReference type="InterPro" id="IPR037830">
    <property type="entry name" value="ZZZ3"/>
</dbReference>
<dbReference type="SMART" id="SM00291">
    <property type="entry name" value="ZnF_ZZ"/>
    <property type="match status" value="1"/>
</dbReference>
<reference evidence="8 9" key="1">
    <citation type="submission" date="2016-08" db="EMBL/GenBank/DDBJ databases">
        <title>A Parts List for Fungal Cellulosomes Revealed by Comparative Genomics.</title>
        <authorList>
            <consortium name="DOE Joint Genome Institute"/>
            <person name="Haitjema C.H."/>
            <person name="Gilmore S.P."/>
            <person name="Henske J.K."/>
            <person name="Solomon K.V."/>
            <person name="De Groot R."/>
            <person name="Kuo A."/>
            <person name="Mondo S.J."/>
            <person name="Salamov A.A."/>
            <person name="Labutti K."/>
            <person name="Zhao Z."/>
            <person name="Chiniquy J."/>
            <person name="Barry K."/>
            <person name="Brewer H.M."/>
            <person name="Purvine S.O."/>
            <person name="Wright A.T."/>
            <person name="Boxma B."/>
            <person name="Van Alen T."/>
            <person name="Hackstein J.H."/>
            <person name="Baker S.E."/>
            <person name="Grigoriev I.V."/>
            <person name="O'Malley M.A."/>
        </authorList>
    </citation>
    <scope>NUCLEOTIDE SEQUENCE [LARGE SCALE GENOMIC DNA]</scope>
    <source>
        <strain evidence="8 9">S4</strain>
    </source>
</reference>
<dbReference type="InterPro" id="IPR043145">
    <property type="entry name" value="Znf_ZZ_sf"/>
</dbReference>
<feature type="compositionally biased region" description="Basic and acidic residues" evidence="6">
    <location>
        <begin position="253"/>
        <end position="262"/>
    </location>
</feature>
<dbReference type="Pfam" id="PF00569">
    <property type="entry name" value="ZZ"/>
    <property type="match status" value="1"/>
</dbReference>
<dbReference type="STRING" id="1754192.A0A1Y1X5Z7"/>
<evidence type="ECO:0000313" key="8">
    <source>
        <dbReference type="EMBL" id="ORX81095.1"/>
    </source>
</evidence>
<organism evidence="8 9">
    <name type="scientific">Anaeromyces robustus</name>
    <dbReference type="NCBI Taxonomy" id="1754192"/>
    <lineage>
        <taxon>Eukaryota</taxon>
        <taxon>Fungi</taxon>
        <taxon>Fungi incertae sedis</taxon>
        <taxon>Chytridiomycota</taxon>
        <taxon>Chytridiomycota incertae sedis</taxon>
        <taxon>Neocallimastigomycetes</taxon>
        <taxon>Neocallimastigales</taxon>
        <taxon>Neocallimastigaceae</taxon>
        <taxon>Anaeromyces</taxon>
    </lineage>
</organism>
<dbReference type="Proteomes" id="UP000193944">
    <property type="component" value="Unassembled WGS sequence"/>
</dbReference>
<evidence type="ECO:0000256" key="6">
    <source>
        <dbReference type="SAM" id="MobiDB-lite"/>
    </source>
</evidence>
<dbReference type="PANTHER" id="PTHR22705">
    <property type="entry name" value="ZINC FINGER, ZZ DOMAIN CONTAINING 3"/>
    <property type="match status" value="1"/>
</dbReference>
<evidence type="ECO:0000256" key="2">
    <source>
        <dbReference type="ARBA" id="ARBA00022771"/>
    </source>
</evidence>
<evidence type="ECO:0000259" key="7">
    <source>
        <dbReference type="PROSITE" id="PS50135"/>
    </source>
</evidence>
<keyword evidence="1" id="KW-0479">Metal-binding</keyword>
<dbReference type="PANTHER" id="PTHR22705:SF0">
    <property type="entry name" value="ZZ-TYPE ZINC FINGER-CONTAINING PROTEIN 3"/>
    <property type="match status" value="1"/>
</dbReference>
<accession>A0A1Y1X5Z7</accession>
<dbReference type="EMBL" id="MCFG01000127">
    <property type="protein sequence ID" value="ORX81095.1"/>
    <property type="molecule type" value="Genomic_DNA"/>
</dbReference>
<dbReference type="SUPFAM" id="SSF57850">
    <property type="entry name" value="RING/U-box"/>
    <property type="match status" value="1"/>
</dbReference>
<comment type="caution">
    <text evidence="8">The sequence shown here is derived from an EMBL/GenBank/DDBJ whole genome shotgun (WGS) entry which is preliminary data.</text>
</comment>
<feature type="region of interest" description="Disordered" evidence="6">
    <location>
        <begin position="233"/>
        <end position="317"/>
    </location>
</feature>
<feature type="coiled-coil region" evidence="5">
    <location>
        <begin position="20"/>
        <end position="54"/>
    </location>
</feature>
<keyword evidence="9" id="KW-1185">Reference proteome</keyword>
<gene>
    <name evidence="8" type="ORF">BCR32DRAFT_268489</name>
</gene>